<evidence type="ECO:0000256" key="1">
    <source>
        <dbReference type="ARBA" id="ARBA00004401"/>
    </source>
</evidence>
<dbReference type="EMBL" id="ACQT01000044">
    <property type="protein sequence ID" value="EER60678.1"/>
    <property type="molecule type" value="Genomic_DNA"/>
</dbReference>
<protein>
    <recommendedName>
        <fullName evidence="8">Ancillary SecYEG translocon subunit</fullName>
    </recommendedName>
</protein>
<evidence type="ECO:0000256" key="4">
    <source>
        <dbReference type="ARBA" id="ARBA00022989"/>
    </source>
</evidence>
<evidence type="ECO:0000256" key="8">
    <source>
        <dbReference type="ARBA" id="ARBA00024235"/>
    </source>
</evidence>
<reference evidence="11 12" key="1">
    <citation type="submission" date="2009-05" db="EMBL/GenBank/DDBJ databases">
        <title>The draft genome of Acidovorax delafieldii 2AN.</title>
        <authorList>
            <consortium name="US DOE Joint Genome Institute (JGI-PGF)"/>
            <person name="Lucas S."/>
            <person name="Copeland A."/>
            <person name="Lapidus A."/>
            <person name="Glavina del Rio T."/>
            <person name="Tice H."/>
            <person name="Bruce D."/>
            <person name="Goodwin L."/>
            <person name="Pitluck S."/>
            <person name="Larimer F."/>
            <person name="Land M.L."/>
            <person name="Hauser L."/>
            <person name="Shelobolina E.S."/>
            <person name="Picardal F."/>
            <person name="Roden E."/>
            <person name="Emerson D."/>
        </authorList>
    </citation>
    <scope>NUCLEOTIDE SEQUENCE [LARGE SCALE GENOMIC DNA]</scope>
    <source>
        <strain evidence="11 12">2AN</strain>
    </source>
</reference>
<proteinExistence type="inferred from homology"/>
<name>C5T4B9_ACIDE</name>
<dbReference type="Proteomes" id="UP000003856">
    <property type="component" value="Unassembled WGS sequence"/>
</dbReference>
<dbReference type="PIRSF" id="PIRSF006170">
    <property type="entry name" value="YfgM"/>
    <property type="match status" value="1"/>
</dbReference>
<keyword evidence="6" id="KW-0143">Chaperone</keyword>
<evidence type="ECO:0000256" key="7">
    <source>
        <dbReference type="ARBA" id="ARBA00024197"/>
    </source>
</evidence>
<sequence length="240" mass="26373">MGDHLTIFPLIPTKFMANHLDLEEQEQLDQLKHFWNTWGTLISTVVVLVFGSVAVWNGYQYWQNRQAIQASALFDAVDVAARAGDQGRMEQAFADLRSKYAGTTQAAQAGLTLAKSMLDAGNAKGAKEALTWVAEKAGDDGYKALARLRLSSVLMDQKELDEALAQVSGTFPAEFDAVVADRKGDILMQQGKQDAAIAEYSKAFKAFDDRLEYRRLVEVKLNSLGVRPQGGTTAPDEVKK</sequence>
<comment type="similarity">
    <text evidence="7">Belongs to the YfgM family.</text>
</comment>
<dbReference type="PANTHER" id="PTHR38035">
    <property type="entry name" value="UPF0070 PROTEIN YFGM"/>
    <property type="match status" value="1"/>
</dbReference>
<evidence type="ECO:0000259" key="10">
    <source>
        <dbReference type="Pfam" id="PF09976"/>
    </source>
</evidence>
<dbReference type="PANTHER" id="PTHR38035:SF1">
    <property type="entry name" value="ANCILLARY SECYEG TRANSLOCON SUBUNIT"/>
    <property type="match status" value="1"/>
</dbReference>
<dbReference type="GO" id="GO:0005886">
    <property type="term" value="C:plasma membrane"/>
    <property type="evidence" value="ECO:0007669"/>
    <property type="project" value="UniProtKB-SubCell"/>
</dbReference>
<gene>
    <name evidence="11" type="ORF">AcdelDRAFT_1749</name>
</gene>
<keyword evidence="5 9" id="KW-0472">Membrane</keyword>
<evidence type="ECO:0000256" key="3">
    <source>
        <dbReference type="ARBA" id="ARBA00022692"/>
    </source>
</evidence>
<evidence type="ECO:0000313" key="11">
    <source>
        <dbReference type="EMBL" id="EER60678.1"/>
    </source>
</evidence>
<keyword evidence="2" id="KW-1003">Cell membrane</keyword>
<dbReference type="SUPFAM" id="SSF48452">
    <property type="entry name" value="TPR-like"/>
    <property type="match status" value="1"/>
</dbReference>
<dbReference type="InterPro" id="IPR026039">
    <property type="entry name" value="YfgM"/>
</dbReference>
<dbReference type="Gene3D" id="1.25.40.10">
    <property type="entry name" value="Tetratricopeptide repeat domain"/>
    <property type="match status" value="1"/>
</dbReference>
<dbReference type="AlphaFoldDB" id="C5T4B9"/>
<accession>C5T4B9</accession>
<dbReference type="GO" id="GO:0044877">
    <property type="term" value="F:protein-containing complex binding"/>
    <property type="evidence" value="ECO:0007669"/>
    <property type="project" value="InterPro"/>
</dbReference>
<dbReference type="InterPro" id="IPR011990">
    <property type="entry name" value="TPR-like_helical_dom_sf"/>
</dbReference>
<dbReference type="Pfam" id="PF09976">
    <property type="entry name" value="TPR_21"/>
    <property type="match status" value="1"/>
</dbReference>
<keyword evidence="3 9" id="KW-0812">Transmembrane</keyword>
<keyword evidence="4 9" id="KW-1133">Transmembrane helix</keyword>
<dbReference type="PATRIC" id="fig|573060.9.peg.3392"/>
<dbReference type="InterPro" id="IPR018704">
    <property type="entry name" value="SecYEG/CpoB_TPR"/>
</dbReference>
<evidence type="ECO:0000256" key="9">
    <source>
        <dbReference type="SAM" id="Phobius"/>
    </source>
</evidence>
<comment type="subcellular location">
    <subcellularLocation>
        <location evidence="1">Cell membrane</location>
        <topology evidence="1">Single-pass type II membrane protein</topology>
    </subcellularLocation>
</comment>
<evidence type="ECO:0000256" key="2">
    <source>
        <dbReference type="ARBA" id="ARBA00022475"/>
    </source>
</evidence>
<comment type="caution">
    <text evidence="11">The sequence shown here is derived from an EMBL/GenBank/DDBJ whole genome shotgun (WGS) entry which is preliminary data.</text>
</comment>
<evidence type="ECO:0000313" key="12">
    <source>
        <dbReference type="Proteomes" id="UP000003856"/>
    </source>
</evidence>
<feature type="transmembrane region" description="Helical" evidence="9">
    <location>
        <begin position="38"/>
        <end position="59"/>
    </location>
</feature>
<evidence type="ECO:0000256" key="6">
    <source>
        <dbReference type="ARBA" id="ARBA00023186"/>
    </source>
</evidence>
<organism evidence="11 12">
    <name type="scientific">Acidovorax delafieldii 2AN</name>
    <dbReference type="NCBI Taxonomy" id="573060"/>
    <lineage>
        <taxon>Bacteria</taxon>
        <taxon>Pseudomonadati</taxon>
        <taxon>Pseudomonadota</taxon>
        <taxon>Betaproteobacteria</taxon>
        <taxon>Burkholderiales</taxon>
        <taxon>Comamonadaceae</taxon>
        <taxon>Acidovorax</taxon>
    </lineage>
</organism>
<evidence type="ECO:0000256" key="5">
    <source>
        <dbReference type="ARBA" id="ARBA00023136"/>
    </source>
</evidence>
<feature type="domain" description="Ancillary SecYEG translocon subunit/Cell division coordinator CpoB TPR" evidence="10">
    <location>
        <begin position="32"/>
        <end position="225"/>
    </location>
</feature>
<keyword evidence="12" id="KW-1185">Reference proteome</keyword>